<dbReference type="RefSeq" id="WP_204702846.1">
    <property type="nucleotide sequence ID" value="NZ_JAFBDQ010000020.1"/>
</dbReference>
<dbReference type="AlphaFoldDB" id="A0A938XX91"/>
<accession>A0A938XX91</accession>
<dbReference type="InterPro" id="IPR036615">
    <property type="entry name" value="Mur_ligase_C_dom_sf"/>
</dbReference>
<dbReference type="GO" id="GO:0071555">
    <property type="term" value="P:cell wall organization"/>
    <property type="evidence" value="ECO:0007669"/>
    <property type="project" value="UniProtKB-KW"/>
</dbReference>
<evidence type="ECO:0000256" key="8">
    <source>
        <dbReference type="ARBA" id="ARBA00022598"/>
    </source>
</evidence>
<keyword evidence="8 17" id="KW-0436">Ligase</keyword>
<comment type="pathway">
    <text evidence="3 17 18">Cell wall biogenesis; peptidoglycan biosynthesis.</text>
</comment>
<keyword evidence="13 17" id="KW-0961">Cell wall biogenesis/degradation</keyword>
<keyword evidence="7 17" id="KW-0963">Cytoplasm</keyword>
<comment type="subcellular location">
    <subcellularLocation>
        <location evidence="2 17 18">Cytoplasm</location>
    </subcellularLocation>
</comment>
<dbReference type="NCBIfam" id="TIGR01087">
    <property type="entry name" value="murD"/>
    <property type="match status" value="1"/>
</dbReference>
<evidence type="ECO:0000256" key="13">
    <source>
        <dbReference type="ARBA" id="ARBA00023316"/>
    </source>
</evidence>
<dbReference type="SUPFAM" id="SSF53623">
    <property type="entry name" value="MurD-like peptide ligases, catalytic domain"/>
    <property type="match status" value="1"/>
</dbReference>
<comment type="catalytic activity">
    <reaction evidence="16 17 18">
        <text>UDP-N-acetyl-alpha-D-muramoyl-L-alanine + D-glutamate + ATP = UDP-N-acetyl-alpha-D-muramoyl-L-alanyl-D-glutamate + ADP + phosphate + H(+)</text>
        <dbReference type="Rhea" id="RHEA:16429"/>
        <dbReference type="ChEBI" id="CHEBI:15378"/>
        <dbReference type="ChEBI" id="CHEBI:29986"/>
        <dbReference type="ChEBI" id="CHEBI:30616"/>
        <dbReference type="ChEBI" id="CHEBI:43474"/>
        <dbReference type="ChEBI" id="CHEBI:83898"/>
        <dbReference type="ChEBI" id="CHEBI:83900"/>
        <dbReference type="ChEBI" id="CHEBI:456216"/>
        <dbReference type="EC" id="6.3.2.9"/>
    </reaction>
</comment>
<dbReference type="InterPro" id="IPR036565">
    <property type="entry name" value="Mur-like_cat_sf"/>
</dbReference>
<evidence type="ECO:0000256" key="17">
    <source>
        <dbReference type="HAMAP-Rule" id="MF_00639"/>
    </source>
</evidence>
<dbReference type="GO" id="GO:0005524">
    <property type="term" value="F:ATP binding"/>
    <property type="evidence" value="ECO:0007669"/>
    <property type="project" value="UniProtKB-UniRule"/>
</dbReference>
<proteinExistence type="inferred from homology"/>
<dbReference type="HAMAP" id="MF_00639">
    <property type="entry name" value="MurD"/>
    <property type="match status" value="1"/>
</dbReference>
<dbReference type="InterPro" id="IPR004101">
    <property type="entry name" value="Mur_ligase_C"/>
</dbReference>
<evidence type="ECO:0000259" key="19">
    <source>
        <dbReference type="Pfam" id="PF02875"/>
    </source>
</evidence>
<evidence type="ECO:0000256" key="1">
    <source>
        <dbReference type="ARBA" id="ARBA00002734"/>
    </source>
</evidence>
<dbReference type="Gene3D" id="3.40.50.720">
    <property type="entry name" value="NAD(P)-binding Rossmann-like Domain"/>
    <property type="match status" value="1"/>
</dbReference>
<keyword evidence="11 17" id="KW-0133">Cell shape</keyword>
<dbReference type="Gene3D" id="3.90.190.20">
    <property type="entry name" value="Mur ligase, C-terminal domain"/>
    <property type="match status" value="1"/>
</dbReference>
<dbReference type="Pfam" id="PF21799">
    <property type="entry name" value="MurD-like_N"/>
    <property type="match status" value="1"/>
</dbReference>
<evidence type="ECO:0000256" key="5">
    <source>
        <dbReference type="ARBA" id="ARBA00012212"/>
    </source>
</evidence>
<evidence type="ECO:0000256" key="18">
    <source>
        <dbReference type="RuleBase" id="RU003664"/>
    </source>
</evidence>
<dbReference type="InterPro" id="IPR013221">
    <property type="entry name" value="Mur_ligase_cen"/>
</dbReference>
<dbReference type="PANTHER" id="PTHR43692:SF1">
    <property type="entry name" value="UDP-N-ACETYLMURAMOYLALANINE--D-GLUTAMATE LIGASE"/>
    <property type="match status" value="1"/>
</dbReference>
<keyword evidence="22" id="KW-1185">Reference proteome</keyword>
<comment type="function">
    <text evidence="1 17 18">Cell wall formation. Catalyzes the addition of glutamate to the nucleotide precursor UDP-N-acetylmuramoyl-L-alanine (UMA).</text>
</comment>
<evidence type="ECO:0000256" key="12">
    <source>
        <dbReference type="ARBA" id="ARBA00022984"/>
    </source>
</evidence>
<dbReference type="Pfam" id="PF08245">
    <property type="entry name" value="Mur_ligase_M"/>
    <property type="match status" value="1"/>
</dbReference>
<keyword evidence="9 17" id="KW-0547">Nucleotide-binding</keyword>
<evidence type="ECO:0000256" key="4">
    <source>
        <dbReference type="ARBA" id="ARBA00010416"/>
    </source>
</evidence>
<evidence type="ECO:0000313" key="22">
    <source>
        <dbReference type="Proteomes" id="UP000774000"/>
    </source>
</evidence>
<dbReference type="GO" id="GO:0005737">
    <property type="term" value="C:cytoplasm"/>
    <property type="evidence" value="ECO:0007669"/>
    <property type="project" value="UniProtKB-SubCell"/>
</dbReference>
<gene>
    <name evidence="17" type="primary">murD</name>
    <name evidence="21" type="ORF">JOC47_002804</name>
</gene>
<feature type="domain" description="Mur ligase central" evidence="20">
    <location>
        <begin position="114"/>
        <end position="291"/>
    </location>
</feature>
<dbReference type="PANTHER" id="PTHR43692">
    <property type="entry name" value="UDP-N-ACETYLMURAMOYLALANINE--D-GLUTAMATE LIGASE"/>
    <property type="match status" value="1"/>
</dbReference>
<dbReference type="EC" id="6.3.2.9" evidence="5 17"/>
<name>A0A938XX91_9FIRM</name>
<evidence type="ECO:0000259" key="20">
    <source>
        <dbReference type="Pfam" id="PF08245"/>
    </source>
</evidence>
<evidence type="ECO:0000256" key="6">
    <source>
        <dbReference type="ARBA" id="ARBA00015655"/>
    </source>
</evidence>
<evidence type="ECO:0000256" key="7">
    <source>
        <dbReference type="ARBA" id="ARBA00022490"/>
    </source>
</evidence>
<evidence type="ECO:0000256" key="14">
    <source>
        <dbReference type="ARBA" id="ARBA00030398"/>
    </source>
</evidence>
<dbReference type="Pfam" id="PF02875">
    <property type="entry name" value="Mur_ligase_C"/>
    <property type="match status" value="1"/>
</dbReference>
<dbReference type="GO" id="GO:0008360">
    <property type="term" value="P:regulation of cell shape"/>
    <property type="evidence" value="ECO:0007669"/>
    <property type="project" value="UniProtKB-KW"/>
</dbReference>
<evidence type="ECO:0000313" key="21">
    <source>
        <dbReference type="EMBL" id="MBM7557936.1"/>
    </source>
</evidence>
<protein>
    <recommendedName>
        <fullName evidence="6 17">UDP-N-acetylmuramoylalanine--D-glutamate ligase</fullName>
        <ecNumber evidence="5 17">6.3.2.9</ecNumber>
    </recommendedName>
    <alternativeName>
        <fullName evidence="15 17">D-glutamic acid-adding enzyme</fullName>
    </alternativeName>
    <alternativeName>
        <fullName evidence="14 17">UDP-N-acetylmuramoyl-L-alanyl-D-glutamate synthetase</fullName>
    </alternativeName>
</protein>
<dbReference type="SUPFAM" id="SSF53244">
    <property type="entry name" value="MurD-like peptide ligases, peptide-binding domain"/>
    <property type="match status" value="1"/>
</dbReference>
<evidence type="ECO:0000256" key="9">
    <source>
        <dbReference type="ARBA" id="ARBA00022741"/>
    </source>
</evidence>
<dbReference type="Proteomes" id="UP000774000">
    <property type="component" value="Unassembled WGS sequence"/>
</dbReference>
<keyword evidence="17 18" id="KW-0132">Cell division</keyword>
<evidence type="ECO:0000256" key="3">
    <source>
        <dbReference type="ARBA" id="ARBA00004752"/>
    </source>
</evidence>
<dbReference type="GO" id="GO:0051301">
    <property type="term" value="P:cell division"/>
    <property type="evidence" value="ECO:0007669"/>
    <property type="project" value="UniProtKB-KW"/>
</dbReference>
<dbReference type="EMBL" id="JAFBDQ010000020">
    <property type="protein sequence ID" value="MBM7557936.1"/>
    <property type="molecule type" value="Genomic_DNA"/>
</dbReference>
<keyword evidence="17 18" id="KW-0131">Cell cycle</keyword>
<comment type="caution">
    <text evidence="21">The sequence shown here is derived from an EMBL/GenBank/DDBJ whole genome shotgun (WGS) entry which is preliminary data.</text>
</comment>
<keyword evidence="10 17" id="KW-0067">ATP-binding</keyword>
<evidence type="ECO:0000256" key="15">
    <source>
        <dbReference type="ARBA" id="ARBA00032324"/>
    </source>
</evidence>
<dbReference type="GO" id="GO:0008764">
    <property type="term" value="F:UDP-N-acetylmuramoylalanine-D-glutamate ligase activity"/>
    <property type="evidence" value="ECO:0007669"/>
    <property type="project" value="UniProtKB-UniRule"/>
</dbReference>
<evidence type="ECO:0000256" key="2">
    <source>
        <dbReference type="ARBA" id="ARBA00004496"/>
    </source>
</evidence>
<dbReference type="Gene3D" id="3.40.1190.10">
    <property type="entry name" value="Mur-like, catalytic domain"/>
    <property type="match status" value="1"/>
</dbReference>
<dbReference type="GO" id="GO:0009252">
    <property type="term" value="P:peptidoglycan biosynthetic process"/>
    <property type="evidence" value="ECO:0007669"/>
    <property type="project" value="UniProtKB-UniRule"/>
</dbReference>
<dbReference type="InterPro" id="IPR005762">
    <property type="entry name" value="MurD"/>
</dbReference>
<evidence type="ECO:0000256" key="11">
    <source>
        <dbReference type="ARBA" id="ARBA00022960"/>
    </source>
</evidence>
<organism evidence="21 22">
    <name type="scientific">Halanaerobacter jeridensis</name>
    <dbReference type="NCBI Taxonomy" id="706427"/>
    <lineage>
        <taxon>Bacteria</taxon>
        <taxon>Bacillati</taxon>
        <taxon>Bacillota</taxon>
        <taxon>Clostridia</taxon>
        <taxon>Halanaerobiales</taxon>
        <taxon>Halobacteroidaceae</taxon>
        <taxon>Halanaerobacter</taxon>
    </lineage>
</organism>
<evidence type="ECO:0000256" key="16">
    <source>
        <dbReference type="ARBA" id="ARBA00047632"/>
    </source>
</evidence>
<reference evidence="21" key="1">
    <citation type="submission" date="2021-01" db="EMBL/GenBank/DDBJ databases">
        <title>Genomic Encyclopedia of Type Strains, Phase IV (KMG-IV): sequencing the most valuable type-strain genomes for metagenomic binning, comparative biology and taxonomic classification.</title>
        <authorList>
            <person name="Goeker M."/>
        </authorList>
    </citation>
    <scope>NUCLEOTIDE SEQUENCE</scope>
    <source>
        <strain evidence="21">DSM 23230</strain>
    </source>
</reference>
<sequence length="454" mass="49988">MNLENKLVTVVGLGMRTGIEVVKFLAQKNAKIIITDAKEENELTEELDALEEYEFQLDVGGHSLELILESDLIVVSPGVPADIPLLQQAEEKEIEIIGEIELAYRFASAPLVGITGTNGKTTATTLLGEITEDLNRNVTVGGNIGRALIKDLPNLEEEDLAIAEISSFQLEWVKKFKTKISVVLNITPDHLNRHADFDEYINAKKRLVTQQQEDDYAILNYDDQIVRNFADDTKAEVIFFSRKEKVEGGVFVKDGWIINDLDYQGEQLIAVDDLGLVGPHNLENILAVVTCALLLGIAKEDLIATLKSFTGIEHRLEKFATIEGVTYINDSKATNPAAAIKGLQSFSDSVILIAGGMDKNSDFADFASEIPQRVKSLLLLGETAPEIEAEVKKLNYNNFLHVDSIAEAAEKAYTLAEEGDVVLLSPACASWDMFSSYKERGNLFKAAVNNLRGK</sequence>
<feature type="domain" description="Mur ligase C-terminal" evidence="19">
    <location>
        <begin position="314"/>
        <end position="428"/>
    </location>
</feature>
<keyword evidence="12 17" id="KW-0573">Peptidoglycan synthesis</keyword>
<comment type="similarity">
    <text evidence="4 17">Belongs to the MurCDEF family.</text>
</comment>
<dbReference type="SUPFAM" id="SSF51984">
    <property type="entry name" value="MurCD N-terminal domain"/>
    <property type="match status" value="1"/>
</dbReference>
<feature type="binding site" evidence="17">
    <location>
        <begin position="116"/>
        <end position="122"/>
    </location>
    <ligand>
        <name>ATP</name>
        <dbReference type="ChEBI" id="CHEBI:30616"/>
    </ligand>
</feature>
<evidence type="ECO:0000256" key="10">
    <source>
        <dbReference type="ARBA" id="ARBA00022840"/>
    </source>
</evidence>